<evidence type="ECO:0000256" key="1">
    <source>
        <dbReference type="SAM" id="Phobius"/>
    </source>
</evidence>
<name>A0A1L3MPU5_9BACI</name>
<dbReference type="STRING" id="1547283.A9C19_06205"/>
<dbReference type="EMBL" id="CP016020">
    <property type="protein sequence ID" value="APH04370.1"/>
    <property type="molecule type" value="Genomic_DNA"/>
</dbReference>
<dbReference type="RefSeq" id="WP_072579161.1">
    <property type="nucleotide sequence ID" value="NZ_CP016020.1"/>
</dbReference>
<evidence type="ECO:0000313" key="2">
    <source>
        <dbReference type="EMBL" id="APH04370.1"/>
    </source>
</evidence>
<evidence type="ECO:0000313" key="3">
    <source>
        <dbReference type="Proteomes" id="UP000181936"/>
    </source>
</evidence>
<keyword evidence="1" id="KW-1133">Transmembrane helix</keyword>
<dbReference type="Pfam" id="PF04306">
    <property type="entry name" value="DUF456"/>
    <property type="match status" value="1"/>
</dbReference>
<dbReference type="AlphaFoldDB" id="A0A1L3MPU5"/>
<keyword evidence="1" id="KW-0812">Transmembrane</keyword>
<dbReference type="Proteomes" id="UP000181936">
    <property type="component" value="Chromosome"/>
</dbReference>
<proteinExistence type="predicted"/>
<feature type="transmembrane region" description="Helical" evidence="1">
    <location>
        <begin position="6"/>
        <end position="37"/>
    </location>
</feature>
<reference evidence="2 3" key="1">
    <citation type="journal article" date="2016" name="Sci. Rep.">
        <title>Complete genome sequence and transcriptomic analysis of a novel marine strain Bacillus weihaiensis reveals the mechanism of brown algae degradation.</title>
        <authorList>
            <person name="Zhu Y."/>
            <person name="Chen P."/>
            <person name="Bao Y."/>
            <person name="Men Y."/>
            <person name="Zeng Y."/>
            <person name="Yang J."/>
            <person name="Sun J."/>
            <person name="Sun Y."/>
        </authorList>
    </citation>
    <scope>NUCLEOTIDE SEQUENCE [LARGE SCALE GENOMIC DNA]</scope>
    <source>
        <strain evidence="2 3">Alg07</strain>
    </source>
</reference>
<dbReference type="PANTHER" id="PTHR39165">
    <property type="entry name" value="IG HYPOTHETICAL 17883"/>
    <property type="match status" value="1"/>
</dbReference>
<gene>
    <name evidence="2" type="ORF">A9C19_06205</name>
</gene>
<keyword evidence="1" id="KW-0472">Membrane</keyword>
<sequence length="160" mass="17307">MDTIYWIIIIGLFIIAFIGLIYPIIPSVLFLIAGFVLYGYLFSFTRLPFSFWVIQGLLVAVLFGADYLSNMIGVKKFGGSKAAIWGSTIGLLVGPFVLPVIGIILGPFLGAIIAELIVHKKSLSHAFKSGIGSLIGFISGVAAKALIQICMIVYFIYLVV</sequence>
<accession>A0A1L3MPU5</accession>
<dbReference type="OrthoDB" id="9808460at2"/>
<evidence type="ECO:0008006" key="4">
    <source>
        <dbReference type="Google" id="ProtNLM"/>
    </source>
</evidence>
<dbReference type="PANTHER" id="PTHR39165:SF1">
    <property type="entry name" value="DUF456 DOMAIN-CONTAINING PROTEIN"/>
    <property type="match status" value="1"/>
</dbReference>
<organism evidence="2 3">
    <name type="scientific">Bacillus weihaiensis</name>
    <dbReference type="NCBI Taxonomy" id="1547283"/>
    <lineage>
        <taxon>Bacteria</taxon>
        <taxon>Bacillati</taxon>
        <taxon>Bacillota</taxon>
        <taxon>Bacilli</taxon>
        <taxon>Bacillales</taxon>
        <taxon>Bacillaceae</taxon>
        <taxon>Bacillus</taxon>
    </lineage>
</organism>
<keyword evidence="3" id="KW-1185">Reference proteome</keyword>
<protein>
    <recommendedName>
        <fullName evidence="4">DUF456 domain-containing protein</fullName>
    </recommendedName>
</protein>
<dbReference type="KEGG" id="bwh:A9C19_06205"/>
<feature type="transmembrane region" description="Helical" evidence="1">
    <location>
        <begin position="130"/>
        <end position="157"/>
    </location>
</feature>
<feature type="transmembrane region" description="Helical" evidence="1">
    <location>
        <begin position="49"/>
        <end position="69"/>
    </location>
</feature>
<dbReference type="InterPro" id="IPR007403">
    <property type="entry name" value="DUF456"/>
</dbReference>
<feature type="transmembrane region" description="Helical" evidence="1">
    <location>
        <begin position="89"/>
        <end position="118"/>
    </location>
</feature>